<feature type="region of interest" description="Disordered" evidence="9">
    <location>
        <begin position="300"/>
        <end position="410"/>
    </location>
</feature>
<feature type="compositionally biased region" description="Polar residues" evidence="9">
    <location>
        <begin position="427"/>
        <end position="441"/>
    </location>
</feature>
<sequence>MFVSILASSSVSSGICVSVSLKQRIKRFLCQCQPQAAYQAVFVSVSASSSVSSGICVSVSLKQRIKWYLYQYQPQAAFQAFFCQYQPQAAYQAVCVSVSASSSSHALCVMGFARCVHIVLLMCLQVVEWAAGLRMLPSWLRRISRLTEDAAVQGARIERLEAALRTAQQYIKGKARPHEQGLDYKQPHAQLVLLQLEMLQQSTVADGLRQQLDRQNARVAELQYALDHQKPAKESLLRALEEQCSHAAELQRALTQQEARVEELQGEVEQQRAHVAELQGDLSREQAMCEALAAALEQSEEAQANAKRDPSVPSSAADATTAAAPGTPTAAAAAEDPGPSQEVGAASGAHDTHPPKAVERGTGTRTGTATATPGMCTPGAALHGTQHAARQGHPHSGESPESGRLGVFGGPAGATAAAAAAAQDAGSTQPCSDAASASGNQLKRGAGTDSKSATERRSSDYNSGMGNMSTQGLAMRSSKDRHLRESEMLTSSYSFKEERPMGTEALGNGVVAEAAGGPHGAVQNGSHAPEQGMRDHVREMESVLAVAVAGRSAAESEAAALQQELAEARKLVGLSMAHSMHVASTPRQ</sequence>
<evidence type="ECO:0000256" key="7">
    <source>
        <dbReference type="ARBA" id="ARBA00023242"/>
    </source>
</evidence>
<dbReference type="InterPro" id="IPR031392">
    <property type="entry name" value="Spc29"/>
</dbReference>
<keyword evidence="11" id="KW-1185">Reference proteome</keyword>
<evidence type="ECO:0000256" key="9">
    <source>
        <dbReference type="SAM" id="MobiDB-lite"/>
    </source>
</evidence>
<keyword evidence="6" id="KW-0206">Cytoskeleton</keyword>
<feature type="compositionally biased region" description="Polar residues" evidence="9">
    <location>
        <begin position="460"/>
        <end position="472"/>
    </location>
</feature>
<keyword evidence="5" id="KW-0963">Cytoplasm</keyword>
<feature type="compositionally biased region" description="Basic and acidic residues" evidence="9">
    <location>
        <begin position="350"/>
        <end position="359"/>
    </location>
</feature>
<dbReference type="EMBL" id="MU070209">
    <property type="protein sequence ID" value="KAF5829061.1"/>
    <property type="molecule type" value="Genomic_DNA"/>
</dbReference>
<organism evidence="10 11">
    <name type="scientific">Dunaliella salina</name>
    <name type="common">Green alga</name>
    <name type="synonym">Protococcus salinus</name>
    <dbReference type="NCBI Taxonomy" id="3046"/>
    <lineage>
        <taxon>Eukaryota</taxon>
        <taxon>Viridiplantae</taxon>
        <taxon>Chlorophyta</taxon>
        <taxon>core chlorophytes</taxon>
        <taxon>Chlorophyceae</taxon>
        <taxon>CS clade</taxon>
        <taxon>Chlamydomonadales</taxon>
        <taxon>Dunaliellaceae</taxon>
        <taxon>Dunaliella</taxon>
    </lineage>
</organism>
<gene>
    <name evidence="10" type="ORF">DUNSADRAFT_16632</name>
</gene>
<evidence type="ECO:0000313" key="10">
    <source>
        <dbReference type="EMBL" id="KAF5829061.1"/>
    </source>
</evidence>
<feature type="compositionally biased region" description="Low complexity" evidence="9">
    <location>
        <begin position="360"/>
        <end position="372"/>
    </location>
</feature>
<evidence type="ECO:0000256" key="6">
    <source>
        <dbReference type="ARBA" id="ARBA00023212"/>
    </source>
</evidence>
<dbReference type="Pfam" id="PF17082">
    <property type="entry name" value="Spc29"/>
    <property type="match status" value="1"/>
</dbReference>
<evidence type="ECO:0000256" key="3">
    <source>
        <dbReference type="ARBA" id="ARBA00009217"/>
    </source>
</evidence>
<keyword evidence="7" id="KW-0539">Nucleus</keyword>
<name>A0ABQ7G381_DUNSA</name>
<comment type="function">
    <text evidence="8">Component of the spindle pole body (SPB) required for the proper execution of spindle pole body (SPB) duplication. Links the central plaque component SPC42 to the inner plaque component SPC110.</text>
</comment>
<dbReference type="Proteomes" id="UP000815325">
    <property type="component" value="Unassembled WGS sequence"/>
</dbReference>
<evidence type="ECO:0000256" key="2">
    <source>
        <dbReference type="ARBA" id="ARBA00004245"/>
    </source>
</evidence>
<evidence type="ECO:0000256" key="8">
    <source>
        <dbReference type="ARBA" id="ARBA00025108"/>
    </source>
</evidence>
<comment type="caution">
    <text evidence="10">The sequence shown here is derived from an EMBL/GenBank/DDBJ whole genome shotgun (WGS) entry which is preliminary data.</text>
</comment>
<feature type="region of interest" description="Disordered" evidence="9">
    <location>
        <begin position="427"/>
        <end position="484"/>
    </location>
</feature>
<reference evidence="10" key="1">
    <citation type="submission" date="2017-08" db="EMBL/GenBank/DDBJ databases">
        <authorList>
            <person name="Polle J.E."/>
            <person name="Barry K."/>
            <person name="Cushman J."/>
            <person name="Schmutz J."/>
            <person name="Tran D."/>
            <person name="Hathwaick L.T."/>
            <person name="Yim W.C."/>
            <person name="Jenkins J."/>
            <person name="Mckie-Krisberg Z.M."/>
            <person name="Prochnik S."/>
            <person name="Lindquist E."/>
            <person name="Dockter R.B."/>
            <person name="Adam C."/>
            <person name="Molina H."/>
            <person name="Bunkerborg J."/>
            <person name="Jin E."/>
            <person name="Buchheim M."/>
            <person name="Magnuson J."/>
        </authorList>
    </citation>
    <scope>NUCLEOTIDE SEQUENCE</scope>
    <source>
        <strain evidence="10">CCAP 19/18</strain>
    </source>
</reference>
<evidence type="ECO:0000256" key="4">
    <source>
        <dbReference type="ARBA" id="ARBA00016328"/>
    </source>
</evidence>
<feature type="compositionally biased region" description="Low complexity" evidence="9">
    <location>
        <begin position="316"/>
        <end position="339"/>
    </location>
</feature>
<comment type="similarity">
    <text evidence="3">Belongs to the SPC29 family.</text>
</comment>
<evidence type="ECO:0000256" key="5">
    <source>
        <dbReference type="ARBA" id="ARBA00022490"/>
    </source>
</evidence>
<protein>
    <recommendedName>
        <fullName evidence="4">Spindle pole component 29</fullName>
    </recommendedName>
</protein>
<comment type="subcellular location">
    <subcellularLocation>
        <location evidence="2">Cytoplasm</location>
        <location evidence="2">Cytoskeleton</location>
    </subcellularLocation>
    <subcellularLocation>
        <location evidence="1">Nucleus</location>
    </subcellularLocation>
</comment>
<accession>A0ABQ7G381</accession>
<evidence type="ECO:0000256" key="1">
    <source>
        <dbReference type="ARBA" id="ARBA00004123"/>
    </source>
</evidence>
<proteinExistence type="inferred from homology"/>
<evidence type="ECO:0000313" key="11">
    <source>
        <dbReference type="Proteomes" id="UP000815325"/>
    </source>
</evidence>